<organism evidence="3 4">
    <name type="scientific">Rubinisphaera brasiliensis (strain ATCC 49424 / DSM 5305 / JCM 21570 / IAM 15109 / NBRC 103401 / IFAM 1448)</name>
    <name type="common">Planctomyces brasiliensis</name>
    <dbReference type="NCBI Taxonomy" id="756272"/>
    <lineage>
        <taxon>Bacteria</taxon>
        <taxon>Pseudomonadati</taxon>
        <taxon>Planctomycetota</taxon>
        <taxon>Planctomycetia</taxon>
        <taxon>Planctomycetales</taxon>
        <taxon>Planctomycetaceae</taxon>
        <taxon>Rubinisphaera</taxon>
    </lineage>
</organism>
<dbReference type="KEGG" id="pbs:Plabr_1514"/>
<feature type="compositionally biased region" description="Polar residues" evidence="2">
    <location>
        <begin position="51"/>
        <end position="67"/>
    </location>
</feature>
<sequence length="693" mass="73901">MKQLLVLLVGCCLLPVGCTSTSNMPSRFTSSLFGKKSSDHTLAQDDAESGKATSDKTSLASNSSSPFNAGEAALKAGNFREAKKQFQKVVQQDPNNATAHHRLAYLADMDKDYSIAEIHYLAALRIEPKNADIACDLGYSYLLQERSDDSRRYLEKALRFDPNHHYAKMNLATLHSQQGDYAAAMAMLRQAVSEEEAQAHIAQLFPDGPPEGMQVANNTPEISPATRELQQKLAQRSGPAPNQHPSGQSPAPQQRHQPGARPPLDLANMDPREIPPEMINDVFAQIDQEYDRSRLNAPPVSPANGLVAQSDQAIHTQVKHEEPRGPAGAEPFPTSIPGDLPTNSKADPYSDYVVLGPPPGGNSGQNANQPGAGLESPYFQPEDMTRLQQQPTPPFNAQPNSPITPAGGMAAGSGNSSGLPGLDRPVAGSMPDPSKRPAGTHPFAHLPEAGQSAPTQGVGTSNLSYQEAMAKALQMGMNAGPGQMFPSDFSQPSVHSSNRPAEPSNSIYGSRALPPSNTPMPPLGQMPTMPELPAEIQRPTVKTEPMPSARLQTSPETSTLNLPASNPPTGGMSPRPQPNMSSNSGQIQQTSAQNTGVESETPWFTNSDDVQTTQSNRHPLPERSPQPSYHTPQQWPHSPQAQSGQPTAGQPAGSQPTNSNYAPMIHRGVQPTAESNAAESNAAPLPQVVPGVR</sequence>
<feature type="compositionally biased region" description="Polar residues" evidence="2">
    <location>
        <begin position="243"/>
        <end position="256"/>
    </location>
</feature>
<proteinExistence type="predicted"/>
<accession>F0SRK2</accession>
<dbReference type="RefSeq" id="WP_013627853.1">
    <property type="nucleotide sequence ID" value="NC_015174.1"/>
</dbReference>
<dbReference type="EMBL" id="CP002546">
    <property type="protein sequence ID" value="ADY59125.1"/>
    <property type="molecule type" value="Genomic_DNA"/>
</dbReference>
<dbReference type="PANTHER" id="PTHR12558:SF13">
    <property type="entry name" value="CELL DIVISION CYCLE PROTEIN 27 HOMOLOG"/>
    <property type="match status" value="1"/>
</dbReference>
<keyword evidence="4" id="KW-1185">Reference proteome</keyword>
<dbReference type="InterPro" id="IPR011990">
    <property type="entry name" value="TPR-like_helical_dom_sf"/>
</dbReference>
<feature type="compositionally biased region" description="Polar residues" evidence="2">
    <location>
        <begin position="550"/>
        <end position="568"/>
    </location>
</feature>
<feature type="region of interest" description="Disordered" evidence="2">
    <location>
        <begin position="477"/>
        <end position="693"/>
    </location>
</feature>
<dbReference type="eggNOG" id="COG0457">
    <property type="taxonomic scope" value="Bacteria"/>
</dbReference>
<reference evidence="4" key="1">
    <citation type="submission" date="2011-02" db="EMBL/GenBank/DDBJ databases">
        <title>The complete genome of Planctomyces brasiliensis DSM 5305.</title>
        <authorList>
            <person name="Lucas S."/>
            <person name="Copeland A."/>
            <person name="Lapidus A."/>
            <person name="Bruce D."/>
            <person name="Goodwin L."/>
            <person name="Pitluck S."/>
            <person name="Kyrpides N."/>
            <person name="Mavromatis K."/>
            <person name="Pagani I."/>
            <person name="Ivanova N."/>
            <person name="Ovchinnikova G."/>
            <person name="Lu M."/>
            <person name="Detter J.C."/>
            <person name="Han C."/>
            <person name="Land M."/>
            <person name="Hauser L."/>
            <person name="Markowitz V."/>
            <person name="Cheng J.-F."/>
            <person name="Hugenholtz P."/>
            <person name="Woyke T."/>
            <person name="Wu D."/>
            <person name="Tindall B."/>
            <person name="Pomrenke H.G."/>
            <person name="Brambilla E."/>
            <person name="Klenk H.-P."/>
            <person name="Eisen J.A."/>
        </authorList>
    </citation>
    <scope>NUCLEOTIDE SEQUENCE [LARGE SCALE GENOMIC DNA]</scope>
    <source>
        <strain evidence="4">ATCC 49424 / DSM 5305 / JCM 21570 / NBRC 103401 / IFAM 1448</strain>
    </source>
</reference>
<keyword evidence="1" id="KW-0802">TPR repeat</keyword>
<dbReference type="HOGENOM" id="CLU_397326_0_0_0"/>
<evidence type="ECO:0000313" key="3">
    <source>
        <dbReference type="EMBL" id="ADY59125.1"/>
    </source>
</evidence>
<feature type="compositionally biased region" description="Polar residues" evidence="2">
    <location>
        <begin position="625"/>
        <end position="661"/>
    </location>
</feature>
<gene>
    <name evidence="3" type="ordered locus">Plabr_1514</name>
</gene>
<feature type="region of interest" description="Disordered" evidence="2">
    <location>
        <begin position="228"/>
        <end position="274"/>
    </location>
</feature>
<dbReference type="Gene3D" id="1.25.40.10">
    <property type="entry name" value="Tetratricopeptide repeat domain"/>
    <property type="match status" value="1"/>
</dbReference>
<name>F0SRK2_RUBBR</name>
<dbReference type="AlphaFoldDB" id="F0SRK2"/>
<feature type="region of interest" description="Disordered" evidence="2">
    <location>
        <begin position="39"/>
        <end position="68"/>
    </location>
</feature>
<feature type="repeat" description="TPR" evidence="1">
    <location>
        <begin position="63"/>
        <end position="96"/>
    </location>
</feature>
<protein>
    <submittedName>
        <fullName evidence="3">Tetratricopeptide TPR_1 repeat-containing protein</fullName>
    </submittedName>
</protein>
<feature type="compositionally biased region" description="Low complexity" evidence="2">
    <location>
        <begin position="406"/>
        <end position="418"/>
    </location>
</feature>
<feature type="compositionally biased region" description="Polar residues" evidence="2">
    <location>
        <begin position="578"/>
        <end position="617"/>
    </location>
</feature>
<dbReference type="InterPro" id="IPR019734">
    <property type="entry name" value="TPR_rpt"/>
</dbReference>
<feature type="region of interest" description="Disordered" evidence="2">
    <location>
        <begin position="312"/>
        <end position="460"/>
    </location>
</feature>
<feature type="repeat" description="TPR" evidence="1">
    <location>
        <begin position="131"/>
        <end position="164"/>
    </location>
</feature>
<feature type="compositionally biased region" description="Polar residues" evidence="2">
    <location>
        <begin position="488"/>
        <end position="508"/>
    </location>
</feature>
<dbReference type="Proteomes" id="UP000006860">
    <property type="component" value="Chromosome"/>
</dbReference>
<evidence type="ECO:0000256" key="1">
    <source>
        <dbReference type="PROSITE-ProRule" id="PRU00339"/>
    </source>
</evidence>
<dbReference type="PANTHER" id="PTHR12558">
    <property type="entry name" value="CELL DIVISION CYCLE 16,23,27"/>
    <property type="match status" value="1"/>
</dbReference>
<dbReference type="SMART" id="SM00028">
    <property type="entry name" value="TPR"/>
    <property type="match status" value="4"/>
</dbReference>
<feature type="compositionally biased region" description="Low complexity" evidence="2">
    <location>
        <begin position="673"/>
        <end position="683"/>
    </location>
</feature>
<dbReference type="SUPFAM" id="SSF48452">
    <property type="entry name" value="TPR-like"/>
    <property type="match status" value="1"/>
</dbReference>
<dbReference type="OrthoDB" id="215821at2"/>
<dbReference type="STRING" id="756272.Plabr_1514"/>
<dbReference type="Pfam" id="PF13432">
    <property type="entry name" value="TPR_16"/>
    <property type="match status" value="2"/>
</dbReference>
<evidence type="ECO:0000256" key="2">
    <source>
        <dbReference type="SAM" id="MobiDB-lite"/>
    </source>
</evidence>
<dbReference type="PROSITE" id="PS50005">
    <property type="entry name" value="TPR"/>
    <property type="match status" value="2"/>
</dbReference>
<evidence type="ECO:0000313" key="4">
    <source>
        <dbReference type="Proteomes" id="UP000006860"/>
    </source>
</evidence>